<protein>
    <submittedName>
        <fullName evidence="4">Sulfurtransferase</fullName>
    </submittedName>
</protein>
<feature type="chain" id="PRO_5046934731" evidence="2">
    <location>
        <begin position="22"/>
        <end position="315"/>
    </location>
</feature>
<gene>
    <name evidence="4" type="ORF">H9646_12730</name>
</gene>
<reference evidence="4 5" key="1">
    <citation type="submission" date="2020-08" db="EMBL/GenBank/DDBJ databases">
        <title>A Genomic Blueprint of the Chicken Gut Microbiome.</title>
        <authorList>
            <person name="Gilroy R."/>
            <person name="Ravi A."/>
            <person name="Getino M."/>
            <person name="Pursley I."/>
            <person name="Horton D.L."/>
            <person name="Alikhan N.-F."/>
            <person name="Baker D."/>
            <person name="Gharbi K."/>
            <person name="Hall N."/>
            <person name="Watson M."/>
            <person name="Adriaenssens E.M."/>
            <person name="Foster-Nyarko E."/>
            <person name="Jarju S."/>
            <person name="Secka A."/>
            <person name="Antonio M."/>
            <person name="Oren A."/>
            <person name="Chaudhuri R."/>
            <person name="La Ragione R.M."/>
            <person name="Hildebrand F."/>
            <person name="Pallen M.J."/>
        </authorList>
    </citation>
    <scope>NUCLEOTIDE SEQUENCE [LARGE SCALE GENOMIC DNA]</scope>
    <source>
        <strain evidence="4 5">Sa2CVA6</strain>
    </source>
</reference>
<evidence type="ECO:0000256" key="1">
    <source>
        <dbReference type="ARBA" id="ARBA00022737"/>
    </source>
</evidence>
<feature type="domain" description="Rhodanese" evidence="3">
    <location>
        <begin position="36"/>
        <end position="147"/>
    </location>
</feature>
<evidence type="ECO:0000256" key="2">
    <source>
        <dbReference type="SAM" id="SignalP"/>
    </source>
</evidence>
<organism evidence="4 5">
    <name type="scientific">Comamonas avium</name>
    <dbReference type="NCBI Taxonomy" id="2762231"/>
    <lineage>
        <taxon>Bacteria</taxon>
        <taxon>Pseudomonadati</taxon>
        <taxon>Pseudomonadota</taxon>
        <taxon>Betaproteobacteria</taxon>
        <taxon>Burkholderiales</taxon>
        <taxon>Comamonadaceae</taxon>
        <taxon>Comamonas</taxon>
    </lineage>
</organism>
<comment type="caution">
    <text evidence="4">The sequence shown here is derived from an EMBL/GenBank/DDBJ whole genome shotgun (WGS) entry which is preliminary data.</text>
</comment>
<evidence type="ECO:0000313" key="5">
    <source>
        <dbReference type="Proteomes" id="UP000634919"/>
    </source>
</evidence>
<dbReference type="SMART" id="SM00450">
    <property type="entry name" value="RHOD"/>
    <property type="match status" value="2"/>
</dbReference>
<sequence>MKNRQFLALALTLGTSGWALAAPALLTPAELSPLLQNPEVRVIDIRTPKEFASNHIPGSVNAPYGQWRGPATNPGELPDHDKLVALVQSLGLTPKTHAVVVSHGKDATDFGAMARVYWTLKSLGLTELSIVNGGLKAWEDAKLPFSKVAIQVAPSTYAPTFDATWLSTRQDIQQNLKLSNAVLVDSRPDAFYQGKTQAPAAKMAGTLPGAVQLDFNQWFVPKTSLFVDVDKAKAIAAHIQVPEGQSAVAFCNTGHWAATDWFGMSEVAGIPNVKLYAGSMVDWTQQPDTPQLQNAPGRGEQLLRSTKQWWERKFN</sequence>
<feature type="domain" description="Rhodanese" evidence="3">
    <location>
        <begin position="177"/>
        <end position="292"/>
    </location>
</feature>
<dbReference type="CDD" id="cd01448">
    <property type="entry name" value="TST_Repeat_1"/>
    <property type="match status" value="1"/>
</dbReference>
<dbReference type="EMBL" id="JACSQK010000006">
    <property type="protein sequence ID" value="MBD7961349.1"/>
    <property type="molecule type" value="Genomic_DNA"/>
</dbReference>
<dbReference type="PROSITE" id="PS50206">
    <property type="entry name" value="RHODANESE_3"/>
    <property type="match status" value="2"/>
</dbReference>
<dbReference type="RefSeq" id="WP_191723757.1">
    <property type="nucleotide sequence ID" value="NZ_JACSQK010000006.1"/>
</dbReference>
<evidence type="ECO:0000313" key="4">
    <source>
        <dbReference type="EMBL" id="MBD7961349.1"/>
    </source>
</evidence>
<dbReference type="InterPro" id="IPR036873">
    <property type="entry name" value="Rhodanese-like_dom_sf"/>
</dbReference>
<name>A0ABR8SDZ5_9BURK</name>
<dbReference type="Proteomes" id="UP000634919">
    <property type="component" value="Unassembled WGS sequence"/>
</dbReference>
<dbReference type="SUPFAM" id="SSF52821">
    <property type="entry name" value="Rhodanese/Cell cycle control phosphatase"/>
    <property type="match status" value="2"/>
</dbReference>
<keyword evidence="2" id="KW-0732">Signal</keyword>
<keyword evidence="1" id="KW-0677">Repeat</keyword>
<accession>A0ABR8SDZ5</accession>
<dbReference type="InterPro" id="IPR001763">
    <property type="entry name" value="Rhodanese-like_dom"/>
</dbReference>
<dbReference type="InterPro" id="IPR051126">
    <property type="entry name" value="Thiosulfate_sulfurtransferase"/>
</dbReference>
<dbReference type="PANTHER" id="PTHR43855">
    <property type="entry name" value="THIOSULFATE SULFURTRANSFERASE"/>
    <property type="match status" value="1"/>
</dbReference>
<evidence type="ECO:0000259" key="3">
    <source>
        <dbReference type="PROSITE" id="PS50206"/>
    </source>
</evidence>
<keyword evidence="5" id="KW-1185">Reference proteome</keyword>
<dbReference type="PANTHER" id="PTHR43855:SF1">
    <property type="entry name" value="THIOSULFATE SULFURTRANSFERASE"/>
    <property type="match status" value="1"/>
</dbReference>
<proteinExistence type="predicted"/>
<feature type="signal peptide" evidence="2">
    <location>
        <begin position="1"/>
        <end position="21"/>
    </location>
</feature>
<dbReference type="Gene3D" id="3.40.250.10">
    <property type="entry name" value="Rhodanese-like domain"/>
    <property type="match status" value="2"/>
</dbReference>
<dbReference type="Pfam" id="PF00581">
    <property type="entry name" value="Rhodanese"/>
    <property type="match status" value="2"/>
</dbReference>